<feature type="region of interest" description="Disordered" evidence="1">
    <location>
        <begin position="35"/>
        <end position="74"/>
    </location>
</feature>
<feature type="region of interest" description="Disordered" evidence="1">
    <location>
        <begin position="1"/>
        <end position="20"/>
    </location>
</feature>
<feature type="compositionally biased region" description="Acidic residues" evidence="1">
    <location>
        <begin position="1"/>
        <end position="10"/>
    </location>
</feature>
<evidence type="ECO:0000313" key="3">
    <source>
        <dbReference type="RefSeq" id="XP_026687395.1"/>
    </source>
</evidence>
<dbReference type="STRING" id="121845.A0A3Q0JKN8"/>
<evidence type="ECO:0000256" key="1">
    <source>
        <dbReference type="SAM" id="MobiDB-lite"/>
    </source>
</evidence>
<accession>A0A3Q0JKN8</accession>
<name>A0A3Q0JKN8_DIACI</name>
<protein>
    <submittedName>
        <fullName evidence="3">Dynein regulatory complex subunit 3-like</fullName>
    </submittedName>
</protein>
<evidence type="ECO:0000313" key="2">
    <source>
        <dbReference type="Proteomes" id="UP000079169"/>
    </source>
</evidence>
<dbReference type="KEGG" id="dci:113472048"/>
<dbReference type="Proteomes" id="UP000079169">
    <property type="component" value="Unplaced"/>
</dbReference>
<feature type="compositionally biased region" description="Basic and acidic residues" evidence="1">
    <location>
        <begin position="35"/>
        <end position="66"/>
    </location>
</feature>
<proteinExistence type="predicted"/>
<keyword evidence="2" id="KW-1185">Reference proteome</keyword>
<gene>
    <name evidence="3" type="primary">LOC113472048</name>
</gene>
<reference evidence="3" key="1">
    <citation type="submission" date="2025-08" db="UniProtKB">
        <authorList>
            <consortium name="RefSeq"/>
        </authorList>
    </citation>
    <scope>IDENTIFICATION</scope>
</reference>
<organism evidence="2 3">
    <name type="scientific">Diaphorina citri</name>
    <name type="common">Asian citrus psyllid</name>
    <dbReference type="NCBI Taxonomy" id="121845"/>
    <lineage>
        <taxon>Eukaryota</taxon>
        <taxon>Metazoa</taxon>
        <taxon>Ecdysozoa</taxon>
        <taxon>Arthropoda</taxon>
        <taxon>Hexapoda</taxon>
        <taxon>Insecta</taxon>
        <taxon>Pterygota</taxon>
        <taxon>Neoptera</taxon>
        <taxon>Paraneoptera</taxon>
        <taxon>Hemiptera</taxon>
        <taxon>Sternorrhyncha</taxon>
        <taxon>Psylloidea</taxon>
        <taxon>Psyllidae</taxon>
        <taxon>Diaphorininae</taxon>
        <taxon>Diaphorina</taxon>
    </lineage>
</organism>
<dbReference type="RefSeq" id="XP_026687395.1">
    <property type="nucleotide sequence ID" value="XM_026831594.1"/>
</dbReference>
<dbReference type="GeneID" id="113472048"/>
<dbReference type="AlphaFoldDB" id="A0A3Q0JKN8"/>
<sequence length="260" mass="29855">MDEKEIEEPNPVDPKEGEEIVEARSKWLKISSKVETKTVEPKANADGEAAPKETGDHDDLDNKDSSFDTNGSKNNFNDKIMALNEIFHDTCNKTYEDLMRNEDILHEQLMDLMATLDRVYLDSHVDNFIRQAQLLFTNLRDVQKAYTDIIKEHARKFFNKNIGNPSVPVQLKQILTTADTLSTALDISDRAQLDTIDDREETLLTGVRQWHAGLVESWRAEEVERHRRCVNEICHLIDINREELDDVVNDVALVDPDLLI</sequence>
<dbReference type="PaxDb" id="121845-A0A3Q0JKN8"/>